<comment type="caution">
    <text evidence="2">The sequence shown here is derived from an EMBL/GenBank/DDBJ whole genome shotgun (WGS) entry which is preliminary data.</text>
</comment>
<keyword evidence="1" id="KW-0472">Membrane</keyword>
<dbReference type="EMBL" id="JAIWYP010000013">
    <property type="protein sequence ID" value="KAH3716758.1"/>
    <property type="molecule type" value="Genomic_DNA"/>
</dbReference>
<feature type="transmembrane region" description="Helical" evidence="1">
    <location>
        <begin position="43"/>
        <end position="67"/>
    </location>
</feature>
<dbReference type="AlphaFoldDB" id="A0A9D4C482"/>
<protein>
    <submittedName>
        <fullName evidence="2">Uncharacterized protein</fullName>
    </submittedName>
</protein>
<evidence type="ECO:0000313" key="2">
    <source>
        <dbReference type="EMBL" id="KAH3716758.1"/>
    </source>
</evidence>
<keyword evidence="1" id="KW-0812">Transmembrane</keyword>
<reference evidence="2" key="1">
    <citation type="journal article" date="2019" name="bioRxiv">
        <title>The Genome of the Zebra Mussel, Dreissena polymorpha: A Resource for Invasive Species Research.</title>
        <authorList>
            <person name="McCartney M.A."/>
            <person name="Auch B."/>
            <person name="Kono T."/>
            <person name="Mallez S."/>
            <person name="Zhang Y."/>
            <person name="Obille A."/>
            <person name="Becker A."/>
            <person name="Abrahante J.E."/>
            <person name="Garbe J."/>
            <person name="Badalamenti J.P."/>
            <person name="Herman A."/>
            <person name="Mangelson H."/>
            <person name="Liachko I."/>
            <person name="Sullivan S."/>
            <person name="Sone E.D."/>
            <person name="Koren S."/>
            <person name="Silverstein K.A.T."/>
            <person name="Beckman K.B."/>
            <person name="Gohl D.M."/>
        </authorList>
    </citation>
    <scope>NUCLEOTIDE SEQUENCE</scope>
    <source>
        <strain evidence="2">Duluth1</strain>
        <tissue evidence="2">Whole animal</tissue>
    </source>
</reference>
<keyword evidence="3" id="KW-1185">Reference proteome</keyword>
<gene>
    <name evidence="2" type="ORF">DPMN_059487</name>
</gene>
<keyword evidence="1" id="KW-1133">Transmembrane helix</keyword>
<name>A0A9D4C482_DREPO</name>
<reference evidence="2" key="2">
    <citation type="submission" date="2020-11" db="EMBL/GenBank/DDBJ databases">
        <authorList>
            <person name="McCartney M.A."/>
            <person name="Auch B."/>
            <person name="Kono T."/>
            <person name="Mallez S."/>
            <person name="Becker A."/>
            <person name="Gohl D.M."/>
            <person name="Silverstein K.A.T."/>
            <person name="Koren S."/>
            <person name="Bechman K.B."/>
            <person name="Herman A."/>
            <person name="Abrahante J.E."/>
            <person name="Garbe J."/>
        </authorList>
    </citation>
    <scope>NUCLEOTIDE SEQUENCE</scope>
    <source>
        <strain evidence="2">Duluth1</strain>
        <tissue evidence="2">Whole animal</tissue>
    </source>
</reference>
<organism evidence="2 3">
    <name type="scientific">Dreissena polymorpha</name>
    <name type="common">Zebra mussel</name>
    <name type="synonym">Mytilus polymorpha</name>
    <dbReference type="NCBI Taxonomy" id="45954"/>
    <lineage>
        <taxon>Eukaryota</taxon>
        <taxon>Metazoa</taxon>
        <taxon>Spiralia</taxon>
        <taxon>Lophotrochozoa</taxon>
        <taxon>Mollusca</taxon>
        <taxon>Bivalvia</taxon>
        <taxon>Autobranchia</taxon>
        <taxon>Heteroconchia</taxon>
        <taxon>Euheterodonta</taxon>
        <taxon>Imparidentia</taxon>
        <taxon>Neoheterodontei</taxon>
        <taxon>Myida</taxon>
        <taxon>Dreissenoidea</taxon>
        <taxon>Dreissenidae</taxon>
        <taxon>Dreissena</taxon>
    </lineage>
</organism>
<accession>A0A9D4C482</accession>
<dbReference type="Proteomes" id="UP000828390">
    <property type="component" value="Unassembled WGS sequence"/>
</dbReference>
<evidence type="ECO:0000313" key="3">
    <source>
        <dbReference type="Proteomes" id="UP000828390"/>
    </source>
</evidence>
<evidence type="ECO:0000256" key="1">
    <source>
        <dbReference type="SAM" id="Phobius"/>
    </source>
</evidence>
<sequence>MLLHSETKQATSLNTQTAQDVDTTREFTISVLRNGSEIENPHIWAAVYMLVSFAVVPMMRVGFLPVIPRPITDIYLHETKMFSDFFLCMGPFHWTRVLLRCQGKLLRGSGLDDALIECRVFGPGVIETALNGSHYVRALTGMLMVEDLIHKLEWQAFWTHKDEATSVVSR</sequence>
<proteinExistence type="predicted"/>